<dbReference type="AlphaFoldDB" id="A0A7U2IAK1"/>
<evidence type="ECO:0008006" key="4">
    <source>
        <dbReference type="Google" id="ProtNLM"/>
    </source>
</evidence>
<name>A0A7U2IAK1_PHANO</name>
<feature type="compositionally biased region" description="Acidic residues" evidence="1">
    <location>
        <begin position="98"/>
        <end position="113"/>
    </location>
</feature>
<feature type="region of interest" description="Disordered" evidence="1">
    <location>
        <begin position="93"/>
        <end position="121"/>
    </location>
</feature>
<sequence length="121" mass="13258">MSYPPNNPEVASRAPQHGIRIANSSIAVTEPSAKHTLSTGTSASALTVNCATSGCTNTVIVVLFGQHHDRIHVKVDCKECHLPVFVVEEKEQERVDEGWAETADEVEEWEQAQEGDGFRGW</sequence>
<evidence type="ECO:0000256" key="1">
    <source>
        <dbReference type="SAM" id="MobiDB-lite"/>
    </source>
</evidence>
<organism evidence="2 3">
    <name type="scientific">Phaeosphaeria nodorum (strain SN15 / ATCC MYA-4574 / FGSC 10173)</name>
    <name type="common">Glume blotch fungus</name>
    <name type="synonym">Parastagonospora nodorum</name>
    <dbReference type="NCBI Taxonomy" id="321614"/>
    <lineage>
        <taxon>Eukaryota</taxon>
        <taxon>Fungi</taxon>
        <taxon>Dikarya</taxon>
        <taxon>Ascomycota</taxon>
        <taxon>Pezizomycotina</taxon>
        <taxon>Dothideomycetes</taxon>
        <taxon>Pleosporomycetidae</taxon>
        <taxon>Pleosporales</taxon>
        <taxon>Pleosporineae</taxon>
        <taxon>Phaeosphaeriaceae</taxon>
        <taxon>Parastagonospora</taxon>
    </lineage>
</organism>
<protein>
    <recommendedName>
        <fullName evidence="4">C2H2-type domain-containing protein</fullName>
    </recommendedName>
</protein>
<dbReference type="Proteomes" id="UP000663193">
    <property type="component" value="Chromosome 20"/>
</dbReference>
<reference evidence="3" key="1">
    <citation type="journal article" date="2021" name="BMC Genomics">
        <title>Chromosome-level genome assembly and manually-curated proteome of model necrotroph Parastagonospora nodorum Sn15 reveals a genome-wide trove of candidate effector homologs, and redundancy of virulence-related functions within an accessory chromosome.</title>
        <authorList>
            <person name="Bertazzoni S."/>
            <person name="Jones D.A.B."/>
            <person name="Phan H.T."/>
            <person name="Tan K.-C."/>
            <person name="Hane J.K."/>
        </authorList>
    </citation>
    <scope>NUCLEOTIDE SEQUENCE [LARGE SCALE GENOMIC DNA]</scope>
    <source>
        <strain evidence="3">SN15 / ATCC MYA-4574 / FGSC 10173)</strain>
    </source>
</reference>
<dbReference type="KEGG" id="pno:SNOG_11658"/>
<keyword evidence="3" id="KW-1185">Reference proteome</keyword>
<dbReference type="VEuPathDB" id="FungiDB:JI435_116580"/>
<dbReference type="RefSeq" id="XP_001801897.1">
    <property type="nucleotide sequence ID" value="XM_001801845.1"/>
</dbReference>
<proteinExistence type="predicted"/>
<gene>
    <name evidence="2" type="ORF">JI435_116580</name>
</gene>
<dbReference type="EMBL" id="CP069042">
    <property type="protein sequence ID" value="QRD06266.1"/>
    <property type="molecule type" value="Genomic_DNA"/>
</dbReference>
<evidence type="ECO:0000313" key="2">
    <source>
        <dbReference type="EMBL" id="QRD06266.1"/>
    </source>
</evidence>
<evidence type="ECO:0000313" key="3">
    <source>
        <dbReference type="Proteomes" id="UP000663193"/>
    </source>
</evidence>
<accession>A0A7U2IAK1</accession>